<sequence length="321" mass="34999">MNPTPVPADIPERQALADTTERQTAAETRAADGRGDPEGSDHPTRPTHDHTLGFLRVSTFRGVATTVVHASAEAADGPHLLLGIHSRGEATLVRSGSHGWACLPGEIFVRDGAEPVHVRESAEYELHLIRISRRALTLTDDQVRDLGRRAPFAEGPVASLLGTLLGQLVTTLPEEAPRTALRLAGAVAELVDLLAVEEADPGPQGRDVLVRRLRAYVDAHLWDRNLTPAAVAEAQHISIRYLHKLFEGHGSTVGRWIQHRRLEEARRELARPGREDLTVSAVARRWGFASATHFSRSFRAAYGMSPSDWRDGRTNAGAGRG</sequence>
<reference evidence="6 7" key="1">
    <citation type="submission" date="2024-06" db="EMBL/GenBank/DDBJ databases">
        <title>The Natural Products Discovery Center: Release of the First 8490 Sequenced Strains for Exploring Actinobacteria Biosynthetic Diversity.</title>
        <authorList>
            <person name="Kalkreuter E."/>
            <person name="Kautsar S.A."/>
            <person name="Yang D."/>
            <person name="Bader C.D."/>
            <person name="Teijaro C.N."/>
            <person name="Fluegel L."/>
            <person name="Davis C.M."/>
            <person name="Simpson J.R."/>
            <person name="Lauterbach L."/>
            <person name="Steele A.D."/>
            <person name="Gui C."/>
            <person name="Meng S."/>
            <person name="Li G."/>
            <person name="Viehrig K."/>
            <person name="Ye F."/>
            <person name="Su P."/>
            <person name="Kiefer A.F."/>
            <person name="Nichols A."/>
            <person name="Cepeda A.J."/>
            <person name="Yan W."/>
            <person name="Fan B."/>
            <person name="Jiang Y."/>
            <person name="Adhikari A."/>
            <person name="Zheng C.-J."/>
            <person name="Schuster L."/>
            <person name="Cowan T.M."/>
            <person name="Smanski M.J."/>
            <person name="Chevrette M.G."/>
            <person name="De Carvalho L.P.S."/>
            <person name="Shen B."/>
        </authorList>
    </citation>
    <scope>NUCLEOTIDE SEQUENCE [LARGE SCALE GENOMIC DNA]</scope>
    <source>
        <strain evidence="6 7">NPDC047833</strain>
    </source>
</reference>
<dbReference type="EMBL" id="JBEYRS010000014">
    <property type="protein sequence ID" value="MEW2366092.1"/>
    <property type="molecule type" value="Genomic_DNA"/>
</dbReference>
<dbReference type="InterPro" id="IPR009057">
    <property type="entry name" value="Homeodomain-like_sf"/>
</dbReference>
<proteinExistence type="predicted"/>
<keyword evidence="7" id="KW-1185">Reference proteome</keyword>
<evidence type="ECO:0000259" key="5">
    <source>
        <dbReference type="PROSITE" id="PS01124"/>
    </source>
</evidence>
<keyword evidence="2" id="KW-0238">DNA-binding</keyword>
<organism evidence="6 7">
    <name type="scientific">Streptomyces huasconensis</name>
    <dbReference type="NCBI Taxonomy" id="1854574"/>
    <lineage>
        <taxon>Bacteria</taxon>
        <taxon>Bacillati</taxon>
        <taxon>Actinomycetota</taxon>
        <taxon>Actinomycetes</taxon>
        <taxon>Kitasatosporales</taxon>
        <taxon>Streptomycetaceae</taxon>
        <taxon>Streptomyces</taxon>
    </lineage>
</organism>
<dbReference type="PANTHER" id="PTHR46796">
    <property type="entry name" value="HTH-TYPE TRANSCRIPTIONAL ACTIVATOR RHAS-RELATED"/>
    <property type="match status" value="1"/>
</dbReference>
<dbReference type="RefSeq" id="WP_359782610.1">
    <property type="nucleotide sequence ID" value="NZ_JBEYRR010000012.1"/>
</dbReference>
<feature type="compositionally biased region" description="Basic and acidic residues" evidence="4">
    <location>
        <begin position="29"/>
        <end position="51"/>
    </location>
</feature>
<feature type="domain" description="HTH araC/xylS-type" evidence="5">
    <location>
        <begin position="211"/>
        <end position="312"/>
    </location>
</feature>
<evidence type="ECO:0000313" key="6">
    <source>
        <dbReference type="EMBL" id="MEW2366092.1"/>
    </source>
</evidence>
<accession>A0ABV3M605</accession>
<comment type="caution">
    <text evidence="6">The sequence shown here is derived from an EMBL/GenBank/DDBJ whole genome shotgun (WGS) entry which is preliminary data.</text>
</comment>
<evidence type="ECO:0000256" key="1">
    <source>
        <dbReference type="ARBA" id="ARBA00023015"/>
    </source>
</evidence>
<dbReference type="Gene3D" id="1.10.10.60">
    <property type="entry name" value="Homeodomain-like"/>
    <property type="match status" value="1"/>
</dbReference>
<dbReference type="PROSITE" id="PS01124">
    <property type="entry name" value="HTH_ARAC_FAMILY_2"/>
    <property type="match status" value="1"/>
</dbReference>
<dbReference type="SUPFAM" id="SSF46689">
    <property type="entry name" value="Homeodomain-like"/>
    <property type="match status" value="1"/>
</dbReference>
<keyword evidence="3" id="KW-0804">Transcription</keyword>
<evidence type="ECO:0000256" key="3">
    <source>
        <dbReference type="ARBA" id="ARBA00023163"/>
    </source>
</evidence>
<dbReference type="InterPro" id="IPR018062">
    <property type="entry name" value="HTH_AraC-typ_CS"/>
</dbReference>
<evidence type="ECO:0000313" key="7">
    <source>
        <dbReference type="Proteomes" id="UP001553843"/>
    </source>
</evidence>
<dbReference type="SMART" id="SM00342">
    <property type="entry name" value="HTH_ARAC"/>
    <property type="match status" value="1"/>
</dbReference>
<dbReference type="InterPro" id="IPR020449">
    <property type="entry name" value="Tscrpt_reg_AraC-type_HTH"/>
</dbReference>
<dbReference type="PANTHER" id="PTHR46796:SF6">
    <property type="entry name" value="ARAC SUBFAMILY"/>
    <property type="match status" value="1"/>
</dbReference>
<name>A0ABV3M605_9ACTN</name>
<keyword evidence="1" id="KW-0805">Transcription regulation</keyword>
<feature type="region of interest" description="Disordered" evidence="4">
    <location>
        <begin position="1"/>
        <end position="51"/>
    </location>
</feature>
<gene>
    <name evidence="6" type="ORF">AB0887_29620</name>
</gene>
<dbReference type="InterPro" id="IPR018060">
    <property type="entry name" value="HTH_AraC"/>
</dbReference>
<dbReference type="Pfam" id="PF12833">
    <property type="entry name" value="HTH_18"/>
    <property type="match status" value="1"/>
</dbReference>
<dbReference type="PROSITE" id="PS00041">
    <property type="entry name" value="HTH_ARAC_FAMILY_1"/>
    <property type="match status" value="1"/>
</dbReference>
<dbReference type="InterPro" id="IPR035418">
    <property type="entry name" value="AraC-bd_2"/>
</dbReference>
<dbReference type="InterPro" id="IPR050204">
    <property type="entry name" value="AraC_XylS_family_regulators"/>
</dbReference>
<protein>
    <submittedName>
        <fullName evidence="6">AraC family transcriptional regulator</fullName>
    </submittedName>
</protein>
<dbReference type="PRINTS" id="PR00032">
    <property type="entry name" value="HTHARAC"/>
</dbReference>
<dbReference type="Pfam" id="PF14525">
    <property type="entry name" value="AraC_binding_2"/>
    <property type="match status" value="1"/>
</dbReference>
<dbReference type="Proteomes" id="UP001553843">
    <property type="component" value="Unassembled WGS sequence"/>
</dbReference>
<evidence type="ECO:0000256" key="2">
    <source>
        <dbReference type="ARBA" id="ARBA00023125"/>
    </source>
</evidence>
<evidence type="ECO:0000256" key="4">
    <source>
        <dbReference type="SAM" id="MobiDB-lite"/>
    </source>
</evidence>